<gene>
    <name evidence="1" type="ORF">FEAC_28950</name>
</gene>
<comment type="caution">
    <text evidence="1">The sequence shown here is derived from an EMBL/GenBank/DDBJ whole genome shotgun (WGS) entry which is preliminary data.</text>
</comment>
<evidence type="ECO:0000313" key="2">
    <source>
        <dbReference type="Proteomes" id="UP000032336"/>
    </source>
</evidence>
<name>A0A0D8FQY2_9ACTN</name>
<dbReference type="AlphaFoldDB" id="A0A0D8FQY2"/>
<sequence>MAFIRALAESVRMCMAIRRAAILGNRSNFTRGFLPSNSGHNLRDCGGGDGTRTHEPLDCQFRKVGFIGSH</sequence>
<organism evidence="1 2">
    <name type="scientific">Ferrimicrobium acidiphilum DSM 19497</name>
    <dbReference type="NCBI Taxonomy" id="1121877"/>
    <lineage>
        <taxon>Bacteria</taxon>
        <taxon>Bacillati</taxon>
        <taxon>Actinomycetota</taxon>
        <taxon>Acidimicrobiia</taxon>
        <taxon>Acidimicrobiales</taxon>
        <taxon>Acidimicrobiaceae</taxon>
        <taxon>Ferrimicrobium</taxon>
    </lineage>
</organism>
<proteinExistence type="predicted"/>
<dbReference type="Proteomes" id="UP000032336">
    <property type="component" value="Unassembled WGS sequence"/>
</dbReference>
<protein>
    <submittedName>
        <fullName evidence="1">Uncharacterized protein</fullName>
    </submittedName>
</protein>
<accession>A0A0D8FQY2</accession>
<evidence type="ECO:0000313" key="1">
    <source>
        <dbReference type="EMBL" id="KJE75359.1"/>
    </source>
</evidence>
<dbReference type="EMBL" id="JXUW01000046">
    <property type="protein sequence ID" value="KJE75359.1"/>
    <property type="molecule type" value="Genomic_DNA"/>
</dbReference>
<keyword evidence="2" id="KW-1185">Reference proteome</keyword>
<reference evidence="1 2" key="1">
    <citation type="submission" date="2015-01" db="EMBL/GenBank/DDBJ databases">
        <title>Draft genome of the acidophilic iron oxidizer Ferrimicrobium acidiphilum strain T23.</title>
        <authorList>
            <person name="Poehlein A."/>
            <person name="Eisen S."/>
            <person name="Schloemann M."/>
            <person name="Johnson B.D."/>
            <person name="Daniel R."/>
            <person name="Muehling M."/>
        </authorList>
    </citation>
    <scope>NUCLEOTIDE SEQUENCE [LARGE SCALE GENOMIC DNA]</scope>
    <source>
        <strain evidence="1 2">T23</strain>
    </source>
</reference>